<dbReference type="RefSeq" id="WP_264732701.1">
    <property type="nucleotide sequence ID" value="NZ_JAPDNR010000001.1"/>
</dbReference>
<dbReference type="InterPro" id="IPR051156">
    <property type="entry name" value="Mito/Outer_Membr_Metalloprot"/>
</dbReference>
<feature type="domain" description="Peptidase M48" evidence="8">
    <location>
        <begin position="160"/>
        <end position="329"/>
    </location>
</feature>
<keyword evidence="4 6" id="KW-0862">Zinc</keyword>
<evidence type="ECO:0000256" key="1">
    <source>
        <dbReference type="ARBA" id="ARBA00022670"/>
    </source>
</evidence>
<evidence type="ECO:0000256" key="6">
    <source>
        <dbReference type="RuleBase" id="RU003983"/>
    </source>
</evidence>
<proteinExistence type="inferred from homology"/>
<sequence>MFQGSYYNHQTAASVPVKIQLHPESLQLTIHSTTRPARQLIWLYQEIQPEWGEQDFIRINRPGEEPGTLEVNDPAFVKDFRQHYKRYRGTGLNGLVHHSGLLLTLGVGVLILALIAVGYLVILPWGSHQAAKLLPRSFDQQLGQLARESMHEDIDTAASRLLTDFAAQMKWPTTDSLTFHVAKSDIENAYALPGGYIVVYSGLLEKLPNAASLSALLSHEAAHVSCRHSVQALCQQLSTQVLLTVITGNSGGVASVLYSKANTLHNLSYSRKFEKEADLKGLETLRNNQIDQTGMITLMQELQKISQQQRVPEFISSHPLTTHRIKYVTRQIRKHPAAKTGHPEQERIFNGLLQVVKNNP</sequence>
<dbReference type="PANTHER" id="PTHR22726">
    <property type="entry name" value="METALLOENDOPEPTIDASE OMA1"/>
    <property type="match status" value="1"/>
</dbReference>
<feature type="transmembrane region" description="Helical" evidence="7">
    <location>
        <begin position="101"/>
        <end position="126"/>
    </location>
</feature>
<organism evidence="9 10">
    <name type="scientific">Chitinophaga nivalis</name>
    <dbReference type="NCBI Taxonomy" id="2991709"/>
    <lineage>
        <taxon>Bacteria</taxon>
        <taxon>Pseudomonadati</taxon>
        <taxon>Bacteroidota</taxon>
        <taxon>Chitinophagia</taxon>
        <taxon>Chitinophagales</taxon>
        <taxon>Chitinophagaceae</taxon>
        <taxon>Chitinophaga</taxon>
    </lineage>
</organism>
<evidence type="ECO:0000259" key="8">
    <source>
        <dbReference type="Pfam" id="PF01435"/>
    </source>
</evidence>
<accession>A0ABT3IPI6</accession>
<name>A0ABT3IPI6_9BACT</name>
<evidence type="ECO:0000256" key="5">
    <source>
        <dbReference type="ARBA" id="ARBA00023049"/>
    </source>
</evidence>
<comment type="caution">
    <text evidence="9">The sequence shown here is derived from an EMBL/GenBank/DDBJ whole genome shotgun (WGS) entry which is preliminary data.</text>
</comment>
<protein>
    <submittedName>
        <fullName evidence="9">M48 family metallopeptidase</fullName>
    </submittedName>
</protein>
<dbReference type="EMBL" id="JAPDNS010000002">
    <property type="protein sequence ID" value="MCW3485883.1"/>
    <property type="molecule type" value="Genomic_DNA"/>
</dbReference>
<dbReference type="InterPro" id="IPR001915">
    <property type="entry name" value="Peptidase_M48"/>
</dbReference>
<gene>
    <name evidence="9" type="ORF">OL497_18400</name>
</gene>
<comment type="cofactor">
    <cofactor evidence="6">
        <name>Zn(2+)</name>
        <dbReference type="ChEBI" id="CHEBI:29105"/>
    </cofactor>
    <text evidence="6">Binds 1 zinc ion per subunit.</text>
</comment>
<keyword evidence="10" id="KW-1185">Reference proteome</keyword>
<evidence type="ECO:0000313" key="10">
    <source>
        <dbReference type="Proteomes" id="UP001207742"/>
    </source>
</evidence>
<keyword evidence="7" id="KW-0472">Membrane</keyword>
<dbReference type="Proteomes" id="UP001207742">
    <property type="component" value="Unassembled WGS sequence"/>
</dbReference>
<keyword evidence="2" id="KW-0479">Metal-binding</keyword>
<dbReference type="PANTHER" id="PTHR22726:SF1">
    <property type="entry name" value="METALLOENDOPEPTIDASE OMA1, MITOCHONDRIAL"/>
    <property type="match status" value="1"/>
</dbReference>
<reference evidence="9 10" key="1">
    <citation type="submission" date="2022-10" db="EMBL/GenBank/DDBJ databases">
        <title>Chitinophaga nivalis PC15 sp. nov., isolated from Pyeongchang county, South Korea.</title>
        <authorList>
            <person name="Trinh H.N."/>
        </authorList>
    </citation>
    <scope>NUCLEOTIDE SEQUENCE [LARGE SCALE GENOMIC DNA]</scope>
    <source>
        <strain evidence="9 10">PC14</strain>
    </source>
</reference>
<evidence type="ECO:0000256" key="4">
    <source>
        <dbReference type="ARBA" id="ARBA00022833"/>
    </source>
</evidence>
<keyword evidence="7" id="KW-0812">Transmembrane</keyword>
<keyword evidence="3 6" id="KW-0378">Hydrolase</keyword>
<keyword evidence="1 6" id="KW-0645">Protease</keyword>
<comment type="similarity">
    <text evidence="6">Belongs to the peptidase M48 family.</text>
</comment>
<keyword evidence="7" id="KW-1133">Transmembrane helix</keyword>
<keyword evidence="5 6" id="KW-0482">Metalloprotease</keyword>
<dbReference type="Gene3D" id="3.30.2010.10">
    <property type="entry name" value="Metalloproteases ('zincins'), catalytic domain"/>
    <property type="match status" value="1"/>
</dbReference>
<evidence type="ECO:0000256" key="2">
    <source>
        <dbReference type="ARBA" id="ARBA00022723"/>
    </source>
</evidence>
<evidence type="ECO:0000256" key="7">
    <source>
        <dbReference type="SAM" id="Phobius"/>
    </source>
</evidence>
<evidence type="ECO:0000256" key="3">
    <source>
        <dbReference type="ARBA" id="ARBA00022801"/>
    </source>
</evidence>
<evidence type="ECO:0000313" key="9">
    <source>
        <dbReference type="EMBL" id="MCW3485883.1"/>
    </source>
</evidence>
<dbReference type="CDD" id="cd07332">
    <property type="entry name" value="M48C_Oma1_like"/>
    <property type="match status" value="1"/>
</dbReference>
<dbReference type="Pfam" id="PF01435">
    <property type="entry name" value="Peptidase_M48"/>
    <property type="match status" value="1"/>
</dbReference>